<dbReference type="OMA" id="VHISSKR"/>
<sequence length="156" mass="16515">MVIMGDFIHSLNDGMAIGGAFSRAPSDGLSTSLAVFCHEIPHVVGDFAILVSTGLTSRRSLFLQAFALAPMYAGLIVGVLLGTALNLTDWIFAVSGGMFLFVSLAETMPELFASAAHQREESRGKVLLAQNAGLLAGFGTMLTLAAFEDTIKQYLN</sequence>
<evidence type="ECO:0000313" key="8">
    <source>
        <dbReference type="Proteomes" id="UP000001593"/>
    </source>
</evidence>
<evidence type="ECO:0000256" key="6">
    <source>
        <dbReference type="SAM" id="Phobius"/>
    </source>
</evidence>
<evidence type="ECO:0000256" key="5">
    <source>
        <dbReference type="ARBA" id="ARBA00023136"/>
    </source>
</evidence>
<keyword evidence="8" id="KW-1185">Reference proteome</keyword>
<dbReference type="InParanoid" id="A7RTG1"/>
<dbReference type="InterPro" id="IPR003689">
    <property type="entry name" value="ZIP"/>
</dbReference>
<keyword evidence="5 6" id="KW-0472">Membrane</keyword>
<accession>A7RTG1</accession>
<dbReference type="Pfam" id="PF02535">
    <property type="entry name" value="Zip"/>
    <property type="match status" value="1"/>
</dbReference>
<proteinExistence type="inferred from homology"/>
<gene>
    <name evidence="7" type="ORF">NEMVEDRAFT_v1g92693</name>
</gene>
<evidence type="ECO:0000256" key="3">
    <source>
        <dbReference type="ARBA" id="ARBA00022692"/>
    </source>
</evidence>
<dbReference type="HOGENOM" id="CLU_015114_9_0_1"/>
<dbReference type="GO" id="GO:0046873">
    <property type="term" value="F:metal ion transmembrane transporter activity"/>
    <property type="evidence" value="ECO:0007669"/>
    <property type="project" value="InterPro"/>
</dbReference>
<dbReference type="EMBL" id="DS469537">
    <property type="protein sequence ID" value="EDO45207.1"/>
    <property type="molecule type" value="Genomic_DNA"/>
</dbReference>
<organism evidence="7 8">
    <name type="scientific">Nematostella vectensis</name>
    <name type="common">Starlet sea anemone</name>
    <dbReference type="NCBI Taxonomy" id="45351"/>
    <lineage>
        <taxon>Eukaryota</taxon>
        <taxon>Metazoa</taxon>
        <taxon>Cnidaria</taxon>
        <taxon>Anthozoa</taxon>
        <taxon>Hexacorallia</taxon>
        <taxon>Actiniaria</taxon>
        <taxon>Edwardsiidae</taxon>
        <taxon>Nematostella</taxon>
    </lineage>
</organism>
<feature type="transmembrane region" description="Helical" evidence="6">
    <location>
        <begin position="87"/>
        <end position="105"/>
    </location>
</feature>
<dbReference type="KEGG" id="nve:5517250"/>
<name>A7RTG1_NEMVE</name>
<comment type="similarity">
    <text evidence="2">Belongs to the ZIP transporter (TC 2.A.5) family.</text>
</comment>
<reference evidence="7 8" key="1">
    <citation type="journal article" date="2007" name="Science">
        <title>Sea anemone genome reveals ancestral eumetazoan gene repertoire and genomic organization.</title>
        <authorList>
            <person name="Putnam N.H."/>
            <person name="Srivastava M."/>
            <person name="Hellsten U."/>
            <person name="Dirks B."/>
            <person name="Chapman J."/>
            <person name="Salamov A."/>
            <person name="Terry A."/>
            <person name="Shapiro H."/>
            <person name="Lindquist E."/>
            <person name="Kapitonov V.V."/>
            <person name="Jurka J."/>
            <person name="Genikhovich G."/>
            <person name="Grigoriev I.V."/>
            <person name="Lucas S.M."/>
            <person name="Steele R.E."/>
            <person name="Finnerty J.R."/>
            <person name="Technau U."/>
            <person name="Martindale M.Q."/>
            <person name="Rokhsar D.S."/>
        </authorList>
    </citation>
    <scope>NUCLEOTIDE SEQUENCE [LARGE SCALE GENOMIC DNA]</scope>
    <source>
        <strain evidence="8">CH2 X CH6</strain>
    </source>
</reference>
<dbReference type="InterPro" id="IPR050799">
    <property type="entry name" value="ZIP_Transporter"/>
</dbReference>
<protein>
    <submittedName>
        <fullName evidence="7">Uncharacterized protein</fullName>
    </submittedName>
</protein>
<dbReference type="PhylomeDB" id="A7RTG1"/>
<feature type="transmembrane region" description="Helical" evidence="6">
    <location>
        <begin position="61"/>
        <end position="81"/>
    </location>
</feature>
<evidence type="ECO:0000256" key="4">
    <source>
        <dbReference type="ARBA" id="ARBA00022989"/>
    </source>
</evidence>
<dbReference type="Proteomes" id="UP000001593">
    <property type="component" value="Unassembled WGS sequence"/>
</dbReference>
<evidence type="ECO:0000256" key="1">
    <source>
        <dbReference type="ARBA" id="ARBA00004141"/>
    </source>
</evidence>
<dbReference type="PANTHER" id="PTHR12191:SF37">
    <property type="entry name" value="ZINC TRANSPORTER FOI"/>
    <property type="match status" value="1"/>
</dbReference>
<dbReference type="OrthoDB" id="5970736at2759"/>
<keyword evidence="4 6" id="KW-1133">Transmembrane helix</keyword>
<dbReference type="GO" id="GO:0016020">
    <property type="term" value="C:membrane"/>
    <property type="evidence" value="ECO:0007669"/>
    <property type="project" value="UniProtKB-SubCell"/>
</dbReference>
<feature type="transmembrane region" description="Helical" evidence="6">
    <location>
        <begin position="126"/>
        <end position="147"/>
    </location>
</feature>
<keyword evidence="3 6" id="KW-0812">Transmembrane</keyword>
<evidence type="ECO:0000313" key="7">
    <source>
        <dbReference type="EMBL" id="EDO45207.1"/>
    </source>
</evidence>
<comment type="subcellular location">
    <subcellularLocation>
        <location evidence="1">Membrane</location>
        <topology evidence="1">Multi-pass membrane protein</topology>
    </subcellularLocation>
</comment>
<dbReference type="AlphaFoldDB" id="A7RTG1"/>
<evidence type="ECO:0000256" key="2">
    <source>
        <dbReference type="ARBA" id="ARBA00006939"/>
    </source>
</evidence>
<dbReference type="eggNOG" id="KOG2693">
    <property type="taxonomic scope" value="Eukaryota"/>
</dbReference>
<dbReference type="PANTHER" id="PTHR12191">
    <property type="entry name" value="SOLUTE CARRIER FAMILY 39"/>
    <property type="match status" value="1"/>
</dbReference>